<evidence type="ECO:0000313" key="3">
    <source>
        <dbReference type="Proteomes" id="UP000191901"/>
    </source>
</evidence>
<accession>A0A1Z3HJV2</accession>
<feature type="transmembrane region" description="Helical" evidence="1">
    <location>
        <begin position="110"/>
        <end position="128"/>
    </location>
</feature>
<protein>
    <recommendedName>
        <fullName evidence="4">DoxX family protein</fullName>
    </recommendedName>
</protein>
<reference evidence="2 3" key="1">
    <citation type="journal article" date="2016" name="Biochim. Biophys. Acta">
        <title>Characterization of red-shifted phycobilisomes isolated from the chlorophyll f-containing cyanobacterium Halomicronema hongdechloris.</title>
        <authorList>
            <person name="Li Y."/>
            <person name="Lin Y."/>
            <person name="Garvey C.J."/>
            <person name="Birch D."/>
            <person name="Corkery R.W."/>
            <person name="Loughlin P.C."/>
            <person name="Scheer H."/>
            <person name="Willows R.D."/>
            <person name="Chen M."/>
        </authorList>
    </citation>
    <scope>NUCLEOTIDE SEQUENCE [LARGE SCALE GENOMIC DNA]</scope>
    <source>
        <strain evidence="2 3">C2206</strain>
    </source>
</reference>
<evidence type="ECO:0000256" key="1">
    <source>
        <dbReference type="SAM" id="Phobius"/>
    </source>
</evidence>
<organism evidence="2 3">
    <name type="scientific">Halomicronema hongdechloris C2206</name>
    <dbReference type="NCBI Taxonomy" id="1641165"/>
    <lineage>
        <taxon>Bacteria</taxon>
        <taxon>Bacillati</taxon>
        <taxon>Cyanobacteriota</taxon>
        <taxon>Cyanophyceae</taxon>
        <taxon>Nodosilineales</taxon>
        <taxon>Nodosilineaceae</taxon>
        <taxon>Halomicronema</taxon>
    </lineage>
</organism>
<dbReference type="InterPro" id="IPR046289">
    <property type="entry name" value="DUF6326"/>
</dbReference>
<gene>
    <name evidence="2" type="ORF">XM38_015440</name>
</gene>
<keyword evidence="3" id="KW-1185">Reference proteome</keyword>
<proteinExistence type="predicted"/>
<keyword evidence="1" id="KW-0812">Transmembrane</keyword>
<sequence length="144" mass="16654">MNLQKQILTIEMKAMLSTLWMFYLFNVIFRDIHEFIEPGFIEQVMTGTIDGFQITEPLLLFGGFVAEVPISMVLFSRLLPYGPNRWANIIAAVITLGFEINNGTSDMDDTFHMVIEMAALCFIIWSAWRWRNPFPKSYSTTQET</sequence>
<dbReference type="STRING" id="1641165.XM38_20360"/>
<feature type="transmembrane region" description="Helical" evidence="1">
    <location>
        <begin position="86"/>
        <end position="104"/>
    </location>
</feature>
<feature type="transmembrane region" description="Helical" evidence="1">
    <location>
        <begin position="58"/>
        <end position="79"/>
    </location>
</feature>
<dbReference type="AlphaFoldDB" id="A0A1Z3HJV2"/>
<evidence type="ECO:0000313" key="2">
    <source>
        <dbReference type="EMBL" id="ASC70604.1"/>
    </source>
</evidence>
<dbReference type="RefSeq" id="WP_080812202.1">
    <property type="nucleotide sequence ID" value="NZ_CP021983.2"/>
</dbReference>
<evidence type="ECO:0008006" key="4">
    <source>
        <dbReference type="Google" id="ProtNLM"/>
    </source>
</evidence>
<keyword evidence="1" id="KW-0472">Membrane</keyword>
<dbReference type="OrthoDB" id="1551186at2"/>
<name>A0A1Z3HJV2_9CYAN</name>
<dbReference type="KEGG" id="hhg:XM38_015440"/>
<dbReference type="Pfam" id="PF19851">
    <property type="entry name" value="DUF6326"/>
    <property type="match status" value="1"/>
</dbReference>
<feature type="transmembrane region" description="Helical" evidence="1">
    <location>
        <begin position="12"/>
        <end position="29"/>
    </location>
</feature>
<dbReference type="Proteomes" id="UP000191901">
    <property type="component" value="Chromosome"/>
</dbReference>
<keyword evidence="1" id="KW-1133">Transmembrane helix</keyword>
<dbReference type="EMBL" id="CP021983">
    <property type="protein sequence ID" value="ASC70604.1"/>
    <property type="molecule type" value="Genomic_DNA"/>
</dbReference>